<dbReference type="PROSITE" id="PS00329">
    <property type="entry name" value="HSP70_2"/>
    <property type="match status" value="1"/>
</dbReference>
<evidence type="ECO:0000256" key="1">
    <source>
        <dbReference type="ARBA" id="ARBA00007381"/>
    </source>
</evidence>
<dbReference type="FunFam" id="3.90.640.10:FF:000002">
    <property type="entry name" value="Heat shock 70 kDa"/>
    <property type="match status" value="1"/>
</dbReference>
<keyword evidence="2 4" id="KW-0547">Nucleotide-binding</keyword>
<dbReference type="GO" id="GO:0005524">
    <property type="term" value="F:ATP binding"/>
    <property type="evidence" value="ECO:0007669"/>
    <property type="project" value="UniProtKB-KW"/>
</dbReference>
<dbReference type="GO" id="GO:0140662">
    <property type="term" value="F:ATP-dependent protein folding chaperone"/>
    <property type="evidence" value="ECO:0007669"/>
    <property type="project" value="InterPro"/>
</dbReference>
<dbReference type="Gene3D" id="2.60.34.10">
    <property type="entry name" value="Substrate Binding Domain Of DNAk, Chain A, domain 1"/>
    <property type="match status" value="1"/>
</dbReference>
<proteinExistence type="inferred from homology"/>
<dbReference type="PROSITE" id="PS00297">
    <property type="entry name" value="HSP70_1"/>
    <property type="match status" value="1"/>
</dbReference>
<dbReference type="AlphaFoldDB" id="A0A9P4GIE0"/>
<dbReference type="InterPro" id="IPR029047">
    <property type="entry name" value="HSP70_peptide-bd_sf"/>
</dbReference>
<dbReference type="InterPro" id="IPR043129">
    <property type="entry name" value="ATPase_NBD"/>
</dbReference>
<feature type="coiled-coil region" evidence="5">
    <location>
        <begin position="290"/>
        <end position="317"/>
    </location>
</feature>
<dbReference type="SUPFAM" id="SSF100920">
    <property type="entry name" value="Heat shock protein 70kD (HSP70), peptide-binding domain"/>
    <property type="match status" value="1"/>
</dbReference>
<dbReference type="Gene3D" id="3.30.30.30">
    <property type="match status" value="1"/>
</dbReference>
<name>A0A9P4GIE0_9PLEO</name>
<comment type="caution">
    <text evidence="6">The sequence shown here is derived from an EMBL/GenBank/DDBJ whole genome shotgun (WGS) entry which is preliminary data.</text>
</comment>
<dbReference type="GeneID" id="63846094"/>
<evidence type="ECO:0000256" key="3">
    <source>
        <dbReference type="ARBA" id="ARBA00022840"/>
    </source>
</evidence>
<gene>
    <name evidence="6" type="ORF">K460DRAFT_285744</name>
</gene>
<dbReference type="FunFam" id="2.60.34.10:FF:000012">
    <property type="entry name" value="Heat shock 70 kDa protein"/>
    <property type="match status" value="1"/>
</dbReference>
<dbReference type="InterPro" id="IPR013126">
    <property type="entry name" value="Hsp_70_fam"/>
</dbReference>
<dbReference type="PROSITE" id="PS01036">
    <property type="entry name" value="HSP70_3"/>
    <property type="match status" value="1"/>
</dbReference>
<evidence type="ECO:0000313" key="7">
    <source>
        <dbReference type="Proteomes" id="UP000800039"/>
    </source>
</evidence>
<evidence type="ECO:0000256" key="2">
    <source>
        <dbReference type="ARBA" id="ARBA00022741"/>
    </source>
</evidence>
<comment type="similarity">
    <text evidence="1 4">Belongs to the heat shock protein 70 family.</text>
</comment>
<dbReference type="Proteomes" id="UP000800039">
    <property type="component" value="Unassembled WGS sequence"/>
</dbReference>
<dbReference type="Gene3D" id="3.30.420.40">
    <property type="match status" value="2"/>
</dbReference>
<dbReference type="OrthoDB" id="2401965at2759"/>
<evidence type="ECO:0000256" key="5">
    <source>
        <dbReference type="SAM" id="Coils"/>
    </source>
</evidence>
<dbReference type="FunFam" id="3.30.30.30:FF:000001">
    <property type="entry name" value="heat shock 70 kDa protein-like"/>
    <property type="match status" value="1"/>
</dbReference>
<keyword evidence="7" id="KW-1185">Reference proteome</keyword>
<dbReference type="FunFam" id="3.30.420.40:FF:000026">
    <property type="entry name" value="Heat shock protein 70"/>
    <property type="match status" value="1"/>
</dbReference>
<organism evidence="6 7">
    <name type="scientific">Cucurbitaria berberidis CBS 394.84</name>
    <dbReference type="NCBI Taxonomy" id="1168544"/>
    <lineage>
        <taxon>Eukaryota</taxon>
        <taxon>Fungi</taxon>
        <taxon>Dikarya</taxon>
        <taxon>Ascomycota</taxon>
        <taxon>Pezizomycotina</taxon>
        <taxon>Dothideomycetes</taxon>
        <taxon>Pleosporomycetidae</taxon>
        <taxon>Pleosporales</taxon>
        <taxon>Pleosporineae</taxon>
        <taxon>Cucurbitariaceae</taxon>
        <taxon>Cucurbitaria</taxon>
    </lineage>
</organism>
<dbReference type="NCBIfam" id="NF001413">
    <property type="entry name" value="PRK00290.1"/>
    <property type="match status" value="1"/>
</dbReference>
<accession>A0A9P4GIE0</accession>
<reference evidence="6" key="1">
    <citation type="submission" date="2020-01" db="EMBL/GenBank/DDBJ databases">
        <authorList>
            <consortium name="DOE Joint Genome Institute"/>
            <person name="Haridas S."/>
            <person name="Albert R."/>
            <person name="Binder M."/>
            <person name="Bloem J."/>
            <person name="Labutti K."/>
            <person name="Salamov A."/>
            <person name="Andreopoulos B."/>
            <person name="Baker S.E."/>
            <person name="Barry K."/>
            <person name="Bills G."/>
            <person name="Bluhm B.H."/>
            <person name="Cannon C."/>
            <person name="Castanera R."/>
            <person name="Culley D.E."/>
            <person name="Daum C."/>
            <person name="Ezra D."/>
            <person name="Gonzalez J.B."/>
            <person name="Henrissat B."/>
            <person name="Kuo A."/>
            <person name="Liang C."/>
            <person name="Lipzen A."/>
            <person name="Lutzoni F."/>
            <person name="Magnuson J."/>
            <person name="Mondo S."/>
            <person name="Nolan M."/>
            <person name="Ohm R."/>
            <person name="Pangilinan J."/>
            <person name="Park H.-J."/>
            <person name="Ramirez L."/>
            <person name="Alfaro M."/>
            <person name="Sun H."/>
            <person name="Tritt A."/>
            <person name="Yoshinaga Y."/>
            <person name="Zwiers L.-H."/>
            <person name="Turgeon B.G."/>
            <person name="Goodwin S.B."/>
            <person name="Spatafora J.W."/>
            <person name="Crous P.W."/>
            <person name="Grigoriev I.V."/>
        </authorList>
    </citation>
    <scope>NUCLEOTIDE SEQUENCE</scope>
    <source>
        <strain evidence="6">CBS 394.84</strain>
    </source>
</reference>
<keyword evidence="3 4" id="KW-0067">ATP-binding</keyword>
<protein>
    <submittedName>
        <fullName evidence="6">78 kDa glucose-regulated protein</fullName>
    </submittedName>
</protein>
<evidence type="ECO:0000256" key="4">
    <source>
        <dbReference type="RuleBase" id="RU003322"/>
    </source>
</evidence>
<dbReference type="SUPFAM" id="SSF53067">
    <property type="entry name" value="Actin-like ATPase domain"/>
    <property type="match status" value="2"/>
</dbReference>
<dbReference type="PRINTS" id="PR00301">
    <property type="entry name" value="HEATSHOCK70"/>
</dbReference>
<keyword evidence="5" id="KW-0175">Coiled coil</keyword>
<dbReference type="InterPro" id="IPR018181">
    <property type="entry name" value="Heat_shock_70_CS"/>
</dbReference>
<evidence type="ECO:0000313" key="6">
    <source>
        <dbReference type="EMBL" id="KAF1845986.1"/>
    </source>
</evidence>
<dbReference type="PANTHER" id="PTHR19375">
    <property type="entry name" value="HEAT SHOCK PROTEIN 70KDA"/>
    <property type="match status" value="1"/>
</dbReference>
<dbReference type="EMBL" id="ML976616">
    <property type="protein sequence ID" value="KAF1845986.1"/>
    <property type="molecule type" value="Genomic_DNA"/>
</dbReference>
<dbReference type="Pfam" id="PF00012">
    <property type="entry name" value="HSP70"/>
    <property type="match status" value="1"/>
</dbReference>
<dbReference type="RefSeq" id="XP_040788549.1">
    <property type="nucleotide sequence ID" value="XM_040928842.1"/>
</dbReference>
<sequence>MAGRGRNQVTRDKGRWNILFYLALVLCVGLFLTARSEEVDSPIIGIDLGTTHSCVAVMRNGRVEIIPNDQGNRTTPSWVAFTDDGRLIGNAAKDQFLSNPHRTIYDVKRIIGRNISEVDVQKNLRTFPFEVVESNGIPKVHVEVQGQKEEYSPEEVSAMILGKMRDIAEAYLGEKVTRAVVTVPAYFNEAQRAATKDAGTIAGLDILRIFNESTAAALAYDLDKINNSERQVLVYDLGGGTFDVTIFSIEEGVFEILATAGDMHLGGEDFDQQVVDYFVKKYNKENDVDIRKDTTTMRKLKREVERAKRVLSFETTTKIEIETFHDGNDFSETLTRARFEELNNSLFEKTLKSVEQALKDAKFKKSDIDDIVLAGGSSHIPKVQSMVEEFFGKPAQKSINPDEVVAHGAAVMGGVISEPRVGCPLLEVNPSTLGIETTGGLMAPIIKRGTTLPTHKSLIFSTAVDNQTTVLIQVYAGERSLTKDNHFLGKFELQNIPPAPRGVPQIEVSFELEEDDLMHDGARDEATGKTQSITIEHDKGRLSWEDIERMVEEGEEYAEEDQANRKRIEARYGGENYGFSLEGHVKLVYPISSKAYDRIVEGEVGEPSVHDEL</sequence>
<dbReference type="Gene3D" id="3.90.640.10">
    <property type="entry name" value="Actin, Chain A, domain 4"/>
    <property type="match status" value="1"/>
</dbReference>